<evidence type="ECO:0000313" key="10">
    <source>
        <dbReference type="Proteomes" id="UP000198571"/>
    </source>
</evidence>
<dbReference type="EMBL" id="FOGT01000004">
    <property type="protein sequence ID" value="SER82708.1"/>
    <property type="molecule type" value="Genomic_DNA"/>
</dbReference>
<keyword evidence="4 8" id="KW-0812">Transmembrane</keyword>
<evidence type="ECO:0000256" key="6">
    <source>
        <dbReference type="ARBA" id="ARBA00023136"/>
    </source>
</evidence>
<evidence type="ECO:0000256" key="4">
    <source>
        <dbReference type="ARBA" id="ARBA00022692"/>
    </source>
</evidence>
<dbReference type="Pfam" id="PF03916">
    <property type="entry name" value="NrfD"/>
    <property type="match status" value="1"/>
</dbReference>
<evidence type="ECO:0000256" key="1">
    <source>
        <dbReference type="ARBA" id="ARBA00004651"/>
    </source>
</evidence>
<feature type="transmembrane region" description="Helical" evidence="8">
    <location>
        <begin position="301"/>
        <end position="325"/>
    </location>
</feature>
<dbReference type="Proteomes" id="UP000198571">
    <property type="component" value="Unassembled WGS sequence"/>
</dbReference>
<evidence type="ECO:0000256" key="5">
    <source>
        <dbReference type="ARBA" id="ARBA00022989"/>
    </source>
</evidence>
<evidence type="ECO:0000256" key="8">
    <source>
        <dbReference type="SAM" id="Phobius"/>
    </source>
</evidence>
<dbReference type="InterPro" id="IPR052049">
    <property type="entry name" value="Electron_transfer_protein"/>
</dbReference>
<evidence type="ECO:0000313" key="9">
    <source>
        <dbReference type="EMBL" id="SER82708.1"/>
    </source>
</evidence>
<feature type="transmembrane region" description="Helical" evidence="8">
    <location>
        <begin position="186"/>
        <end position="207"/>
    </location>
</feature>
<accession>A0A1H9SCR9</accession>
<sequence length="394" mass="43185">MLTNHKFWYAVSGALILFGAAGALNIIIHGEHSMGTSNYVPWGALIAGYVFFVVSSTGLSLVAALGHVFHMKRFEPLAKRAVLGSIITLLMGFIVIGLELGSPFSMIHILFSPNFQSAIFWMGLLYGIYLVLLVFEFIFLLKDDHKKSRLFGILVLISAIAAHSNLGAVFGFLVARSYWTGPYMSIYFILSALLSGAALLAFMYFLVSKVKRTEDMQVEGSHIVSHLGKLMVLFLSITVFFTVWKILTGVYGAVPGKHDGIMALLAGPLSFQFYFFELGFGMIIPLLILTLPGGFKPARVFAAAAFALVGIFVMRIDLVFAGQMIPLEPVKGALLPQFRDWTITWAEWGVMAGAIGGAVLLYLMGERKWNLETAPHEEGEDEKAPVSVQLAKKA</sequence>
<name>A0A1H9SCR9_9BACI</name>
<dbReference type="Gene3D" id="1.20.1630.10">
    <property type="entry name" value="Formate dehydrogenase/DMSO reductase domain"/>
    <property type="match status" value="1"/>
</dbReference>
<feature type="transmembrane region" description="Helical" evidence="8">
    <location>
        <begin position="118"/>
        <end position="141"/>
    </location>
</feature>
<feature type="transmembrane region" description="Helical" evidence="8">
    <location>
        <begin position="345"/>
        <end position="363"/>
    </location>
</feature>
<dbReference type="InterPro" id="IPR005614">
    <property type="entry name" value="NrfD-like"/>
</dbReference>
<dbReference type="GO" id="GO:0005886">
    <property type="term" value="C:plasma membrane"/>
    <property type="evidence" value="ECO:0007669"/>
    <property type="project" value="UniProtKB-SubCell"/>
</dbReference>
<dbReference type="AlphaFoldDB" id="A0A1H9SCR9"/>
<evidence type="ECO:0000256" key="7">
    <source>
        <dbReference type="SAM" id="MobiDB-lite"/>
    </source>
</evidence>
<feature type="transmembrane region" description="Helical" evidence="8">
    <location>
        <begin position="40"/>
        <end position="69"/>
    </location>
</feature>
<protein>
    <submittedName>
        <fullName evidence="9">Prokaryotic molybdopterin-containing oxidoreductase family, membrane subunit</fullName>
    </submittedName>
</protein>
<keyword evidence="5 8" id="KW-1133">Transmembrane helix</keyword>
<feature type="transmembrane region" description="Helical" evidence="8">
    <location>
        <begin position="7"/>
        <end position="28"/>
    </location>
</feature>
<feature type="region of interest" description="Disordered" evidence="7">
    <location>
        <begin position="375"/>
        <end position="394"/>
    </location>
</feature>
<gene>
    <name evidence="9" type="ORF">SAMN05518684_104148</name>
</gene>
<evidence type="ECO:0000256" key="2">
    <source>
        <dbReference type="ARBA" id="ARBA00008929"/>
    </source>
</evidence>
<organism evidence="9 10">
    <name type="scientific">Salipaludibacillus aurantiacus</name>
    <dbReference type="NCBI Taxonomy" id="1601833"/>
    <lineage>
        <taxon>Bacteria</taxon>
        <taxon>Bacillati</taxon>
        <taxon>Bacillota</taxon>
        <taxon>Bacilli</taxon>
        <taxon>Bacillales</taxon>
        <taxon>Bacillaceae</taxon>
    </lineage>
</organism>
<reference evidence="10" key="1">
    <citation type="submission" date="2016-10" db="EMBL/GenBank/DDBJ databases">
        <authorList>
            <person name="Varghese N."/>
            <person name="Submissions S."/>
        </authorList>
    </citation>
    <scope>NUCLEOTIDE SEQUENCE [LARGE SCALE GENOMIC DNA]</scope>
    <source>
        <strain evidence="10">S9</strain>
    </source>
</reference>
<comment type="subcellular location">
    <subcellularLocation>
        <location evidence="1">Cell membrane</location>
        <topology evidence="1">Multi-pass membrane protein</topology>
    </subcellularLocation>
</comment>
<dbReference type="OrthoDB" id="9772767at2"/>
<keyword evidence="6 8" id="KW-0472">Membrane</keyword>
<feature type="transmembrane region" description="Helical" evidence="8">
    <location>
        <begin position="227"/>
        <end position="251"/>
    </location>
</feature>
<dbReference type="STRING" id="1601833.SAMN05518684_104148"/>
<proteinExistence type="inferred from homology"/>
<evidence type="ECO:0000256" key="3">
    <source>
        <dbReference type="ARBA" id="ARBA00022475"/>
    </source>
</evidence>
<feature type="transmembrane region" description="Helical" evidence="8">
    <location>
        <begin position="271"/>
        <end position="289"/>
    </location>
</feature>
<keyword evidence="3" id="KW-1003">Cell membrane</keyword>
<dbReference type="PANTHER" id="PTHR34856:SF2">
    <property type="entry name" value="PROTEIN NRFD"/>
    <property type="match status" value="1"/>
</dbReference>
<dbReference type="PANTHER" id="PTHR34856">
    <property type="entry name" value="PROTEIN NRFD"/>
    <property type="match status" value="1"/>
</dbReference>
<keyword evidence="10" id="KW-1185">Reference proteome</keyword>
<feature type="transmembrane region" description="Helical" evidence="8">
    <location>
        <begin position="153"/>
        <end position="174"/>
    </location>
</feature>
<comment type="similarity">
    <text evidence="2">Belongs to the NrfD family.</text>
</comment>
<dbReference type="RefSeq" id="WP_093048902.1">
    <property type="nucleotide sequence ID" value="NZ_FOGT01000004.1"/>
</dbReference>
<feature type="transmembrane region" description="Helical" evidence="8">
    <location>
        <begin position="81"/>
        <end position="98"/>
    </location>
</feature>